<name>A0A6A4TAK0_SCOMX</name>
<accession>A0A6A4TAK0</accession>
<dbReference type="AlphaFoldDB" id="A0A6A4TAK0"/>
<evidence type="ECO:0000313" key="1">
    <source>
        <dbReference type="EMBL" id="KAF0040174.1"/>
    </source>
</evidence>
<evidence type="ECO:0000313" key="2">
    <source>
        <dbReference type="Proteomes" id="UP000438429"/>
    </source>
</evidence>
<proteinExistence type="predicted"/>
<protein>
    <submittedName>
        <fullName evidence="1">Uncharacterized protein</fullName>
    </submittedName>
</protein>
<organism evidence="1 2">
    <name type="scientific">Scophthalmus maximus</name>
    <name type="common">Turbot</name>
    <name type="synonym">Psetta maxima</name>
    <dbReference type="NCBI Taxonomy" id="52904"/>
    <lineage>
        <taxon>Eukaryota</taxon>
        <taxon>Metazoa</taxon>
        <taxon>Chordata</taxon>
        <taxon>Craniata</taxon>
        <taxon>Vertebrata</taxon>
        <taxon>Euteleostomi</taxon>
        <taxon>Actinopterygii</taxon>
        <taxon>Neopterygii</taxon>
        <taxon>Teleostei</taxon>
        <taxon>Neoteleostei</taxon>
        <taxon>Acanthomorphata</taxon>
        <taxon>Carangaria</taxon>
        <taxon>Pleuronectiformes</taxon>
        <taxon>Pleuronectoidei</taxon>
        <taxon>Scophthalmidae</taxon>
        <taxon>Scophthalmus</taxon>
    </lineage>
</organism>
<sequence>MTTFRDFCHSVIVQRLCGGKTPVRTQVLFLRAPEEVVNTTLEITEEKKEHSAPAVFKCALQMNLTRFDYRLIWETSRSRFPFCKYELVRLALSVFCLLDVDRSVQRHDSVVAGAPPLGPPSELYADG</sequence>
<comment type="caution">
    <text evidence="1">The sequence shown here is derived from an EMBL/GenBank/DDBJ whole genome shotgun (WGS) entry which is preliminary data.</text>
</comment>
<reference evidence="1 2" key="1">
    <citation type="submission" date="2019-06" db="EMBL/GenBank/DDBJ databases">
        <title>Draft genomes of female and male turbot (Scophthalmus maximus).</title>
        <authorList>
            <person name="Xu H."/>
            <person name="Xu X.-W."/>
            <person name="Shao C."/>
            <person name="Chen S."/>
        </authorList>
    </citation>
    <scope>NUCLEOTIDE SEQUENCE [LARGE SCALE GENOMIC DNA]</scope>
    <source>
        <strain evidence="1">Ysfricsl-2016a</strain>
        <tissue evidence="1">Blood</tissue>
    </source>
</reference>
<dbReference type="Proteomes" id="UP000438429">
    <property type="component" value="Unassembled WGS sequence"/>
</dbReference>
<gene>
    <name evidence="1" type="ORF">F2P81_008409</name>
</gene>
<dbReference type="EMBL" id="VEVO01000007">
    <property type="protein sequence ID" value="KAF0040174.1"/>
    <property type="molecule type" value="Genomic_DNA"/>
</dbReference>